<reference evidence="2" key="2">
    <citation type="journal article" date="2015" name="Data Brief">
        <title>Shoot transcriptome of the giant reed, Arundo donax.</title>
        <authorList>
            <person name="Barrero R.A."/>
            <person name="Guerrero F.D."/>
            <person name="Moolhuijzen P."/>
            <person name="Goolsby J.A."/>
            <person name="Tidwell J."/>
            <person name="Bellgard S.E."/>
            <person name="Bellgard M.I."/>
        </authorList>
    </citation>
    <scope>NUCLEOTIDE SEQUENCE</scope>
    <source>
        <tissue evidence="2">Shoot tissue taken approximately 20 cm above the soil surface</tissue>
    </source>
</reference>
<sequence length="53" mass="5873">MYSASPSYRQPELSKPRHIWPITTGSQSKSTGQSIKTEPSKPHLMWAPSLCSA</sequence>
<protein>
    <submittedName>
        <fullName evidence="2">Uncharacterized protein</fullName>
    </submittedName>
</protein>
<organism evidence="2">
    <name type="scientific">Arundo donax</name>
    <name type="common">Giant reed</name>
    <name type="synonym">Donax arundinaceus</name>
    <dbReference type="NCBI Taxonomy" id="35708"/>
    <lineage>
        <taxon>Eukaryota</taxon>
        <taxon>Viridiplantae</taxon>
        <taxon>Streptophyta</taxon>
        <taxon>Embryophyta</taxon>
        <taxon>Tracheophyta</taxon>
        <taxon>Spermatophyta</taxon>
        <taxon>Magnoliopsida</taxon>
        <taxon>Liliopsida</taxon>
        <taxon>Poales</taxon>
        <taxon>Poaceae</taxon>
        <taxon>PACMAD clade</taxon>
        <taxon>Arundinoideae</taxon>
        <taxon>Arundineae</taxon>
        <taxon>Arundo</taxon>
    </lineage>
</organism>
<evidence type="ECO:0000313" key="2">
    <source>
        <dbReference type="EMBL" id="JAD93192.1"/>
    </source>
</evidence>
<feature type="region of interest" description="Disordered" evidence="1">
    <location>
        <begin position="1"/>
        <end position="43"/>
    </location>
</feature>
<reference evidence="2" key="1">
    <citation type="submission" date="2014-09" db="EMBL/GenBank/DDBJ databases">
        <authorList>
            <person name="Magalhaes I.L.F."/>
            <person name="Oliveira U."/>
            <person name="Santos F.R."/>
            <person name="Vidigal T.H.D.A."/>
            <person name="Brescovit A.D."/>
            <person name="Santos A.J."/>
        </authorList>
    </citation>
    <scope>NUCLEOTIDE SEQUENCE</scope>
    <source>
        <tissue evidence="2">Shoot tissue taken approximately 20 cm above the soil surface</tissue>
    </source>
</reference>
<dbReference type="EMBL" id="GBRH01204703">
    <property type="protein sequence ID" value="JAD93192.1"/>
    <property type="molecule type" value="Transcribed_RNA"/>
</dbReference>
<accession>A0A0A9EB31</accession>
<evidence type="ECO:0000256" key="1">
    <source>
        <dbReference type="SAM" id="MobiDB-lite"/>
    </source>
</evidence>
<name>A0A0A9EB31_ARUDO</name>
<proteinExistence type="predicted"/>
<feature type="compositionally biased region" description="Low complexity" evidence="1">
    <location>
        <begin position="22"/>
        <end position="37"/>
    </location>
</feature>
<dbReference type="AlphaFoldDB" id="A0A0A9EB31"/>